<protein>
    <submittedName>
        <fullName evidence="2">Uncharacterized protein</fullName>
    </submittedName>
</protein>
<organism evidence="2 3">
    <name type="scientific">Bifidobacterium oedipodis</name>
    <dbReference type="NCBI Taxonomy" id="2675322"/>
    <lineage>
        <taxon>Bacteria</taxon>
        <taxon>Bacillati</taxon>
        <taxon>Actinomycetota</taxon>
        <taxon>Actinomycetes</taxon>
        <taxon>Bifidobacteriales</taxon>
        <taxon>Bifidobacteriaceae</taxon>
        <taxon>Bifidobacterium</taxon>
    </lineage>
</organism>
<feature type="transmembrane region" description="Helical" evidence="1">
    <location>
        <begin position="6"/>
        <end position="23"/>
    </location>
</feature>
<keyword evidence="1" id="KW-1133">Transmembrane helix</keyword>
<gene>
    <name evidence="2" type="ORF">G1C95_1040</name>
</gene>
<dbReference type="Proteomes" id="UP000532194">
    <property type="component" value="Unassembled WGS sequence"/>
</dbReference>
<evidence type="ECO:0000256" key="1">
    <source>
        <dbReference type="SAM" id="Phobius"/>
    </source>
</evidence>
<dbReference type="EMBL" id="JAAIII010000003">
    <property type="protein sequence ID" value="NMM93853.1"/>
    <property type="molecule type" value="Genomic_DNA"/>
</dbReference>
<dbReference type="RefSeq" id="WP_169171906.1">
    <property type="nucleotide sequence ID" value="NZ_JAAIII010000003.1"/>
</dbReference>
<dbReference type="AlphaFoldDB" id="A0A7Y0EPX9"/>
<keyword evidence="1" id="KW-0472">Membrane</keyword>
<keyword evidence="3" id="KW-1185">Reference proteome</keyword>
<proteinExistence type="predicted"/>
<comment type="caution">
    <text evidence="2">The sequence shown here is derived from an EMBL/GenBank/DDBJ whole genome shotgun (WGS) entry which is preliminary data.</text>
</comment>
<sequence>MTVIQAVATVISVLVIPWLVQLIKTNTMSGVAARWTALIVSIVAGVVTGFVGGVPANPGDWVTCILAVVGGIQIAYSAFKAVGVTNAWLDALVNVGNVGQPKHADVINR</sequence>
<reference evidence="2 3" key="1">
    <citation type="submission" date="2020-02" db="EMBL/GenBank/DDBJ databases">
        <title>Characterization of phylogenetic diversity of novel bifidobacterial species isolated in Czech ZOOs.</title>
        <authorList>
            <person name="Lugli G.A."/>
            <person name="Vera N.B."/>
            <person name="Ventura M."/>
        </authorList>
    </citation>
    <scope>NUCLEOTIDE SEQUENCE [LARGE SCALE GENOMIC DNA]</scope>
    <source>
        <strain evidence="2 3">DSM 109957</strain>
    </source>
</reference>
<feature type="transmembrane region" description="Helical" evidence="1">
    <location>
        <begin position="60"/>
        <end position="79"/>
    </location>
</feature>
<name>A0A7Y0EPX9_9BIFI</name>
<evidence type="ECO:0000313" key="3">
    <source>
        <dbReference type="Proteomes" id="UP000532194"/>
    </source>
</evidence>
<feature type="transmembrane region" description="Helical" evidence="1">
    <location>
        <begin position="35"/>
        <end position="54"/>
    </location>
</feature>
<keyword evidence="1" id="KW-0812">Transmembrane</keyword>
<accession>A0A7Y0EPX9</accession>
<evidence type="ECO:0000313" key="2">
    <source>
        <dbReference type="EMBL" id="NMM93853.1"/>
    </source>
</evidence>